<evidence type="ECO:0000313" key="2">
    <source>
        <dbReference type="Proteomes" id="UP000799771"/>
    </source>
</evidence>
<proteinExistence type="predicted"/>
<dbReference type="EMBL" id="ML977500">
    <property type="protein sequence ID" value="KAF2133067.1"/>
    <property type="molecule type" value="Genomic_DNA"/>
</dbReference>
<dbReference type="Proteomes" id="UP000799771">
    <property type="component" value="Unassembled WGS sequence"/>
</dbReference>
<dbReference type="RefSeq" id="XP_033527454.1">
    <property type="nucleotide sequence ID" value="XM_033662360.1"/>
</dbReference>
<dbReference type="AlphaFoldDB" id="A0A6A6AQE2"/>
<gene>
    <name evidence="1" type="ORF">P153DRAFT_178989</name>
</gene>
<evidence type="ECO:0000313" key="1">
    <source>
        <dbReference type="EMBL" id="KAF2133067.1"/>
    </source>
</evidence>
<sequence>MWCMVLGGSTGWIGLRCGDWDAQVGRWTIGGFGLLGGMGVLRGNWRWDVLCCFGLVWGLVRCETFAPWVWKCQSQKSQIGRVQSTLKMMS</sequence>
<keyword evidence="2" id="KW-1185">Reference proteome</keyword>
<organism evidence="1 2">
    <name type="scientific">Dothidotthia symphoricarpi CBS 119687</name>
    <dbReference type="NCBI Taxonomy" id="1392245"/>
    <lineage>
        <taxon>Eukaryota</taxon>
        <taxon>Fungi</taxon>
        <taxon>Dikarya</taxon>
        <taxon>Ascomycota</taxon>
        <taxon>Pezizomycotina</taxon>
        <taxon>Dothideomycetes</taxon>
        <taxon>Pleosporomycetidae</taxon>
        <taxon>Pleosporales</taxon>
        <taxon>Dothidotthiaceae</taxon>
        <taxon>Dothidotthia</taxon>
    </lineage>
</organism>
<dbReference type="GeneID" id="54402792"/>
<protein>
    <submittedName>
        <fullName evidence="1">Uncharacterized protein</fullName>
    </submittedName>
</protein>
<reference evidence="1" key="1">
    <citation type="journal article" date="2020" name="Stud. Mycol.">
        <title>101 Dothideomycetes genomes: a test case for predicting lifestyles and emergence of pathogens.</title>
        <authorList>
            <person name="Haridas S."/>
            <person name="Albert R."/>
            <person name="Binder M."/>
            <person name="Bloem J."/>
            <person name="Labutti K."/>
            <person name="Salamov A."/>
            <person name="Andreopoulos B."/>
            <person name="Baker S."/>
            <person name="Barry K."/>
            <person name="Bills G."/>
            <person name="Bluhm B."/>
            <person name="Cannon C."/>
            <person name="Castanera R."/>
            <person name="Culley D."/>
            <person name="Daum C."/>
            <person name="Ezra D."/>
            <person name="Gonzalez J."/>
            <person name="Henrissat B."/>
            <person name="Kuo A."/>
            <person name="Liang C."/>
            <person name="Lipzen A."/>
            <person name="Lutzoni F."/>
            <person name="Magnuson J."/>
            <person name="Mondo S."/>
            <person name="Nolan M."/>
            <person name="Ohm R."/>
            <person name="Pangilinan J."/>
            <person name="Park H.-J."/>
            <person name="Ramirez L."/>
            <person name="Alfaro M."/>
            <person name="Sun H."/>
            <person name="Tritt A."/>
            <person name="Yoshinaga Y."/>
            <person name="Zwiers L.-H."/>
            <person name="Turgeon B."/>
            <person name="Goodwin S."/>
            <person name="Spatafora J."/>
            <person name="Crous P."/>
            <person name="Grigoriev I."/>
        </authorList>
    </citation>
    <scope>NUCLEOTIDE SEQUENCE</scope>
    <source>
        <strain evidence="1">CBS 119687</strain>
    </source>
</reference>
<accession>A0A6A6AQE2</accession>
<name>A0A6A6AQE2_9PLEO</name>